<feature type="region of interest" description="Disordered" evidence="3">
    <location>
        <begin position="420"/>
        <end position="475"/>
    </location>
</feature>
<evidence type="ECO:0000256" key="3">
    <source>
        <dbReference type="SAM" id="MobiDB-lite"/>
    </source>
</evidence>
<dbReference type="RefSeq" id="WP_139813853.1">
    <property type="nucleotide sequence ID" value="NZ_MZZM01000044.1"/>
</dbReference>
<evidence type="ECO:0000313" key="6">
    <source>
        <dbReference type="EMBL" id="ORJ52777.1"/>
    </source>
</evidence>
<feature type="compositionally biased region" description="Gly residues" evidence="3">
    <location>
        <begin position="452"/>
        <end position="461"/>
    </location>
</feature>
<feature type="compositionally biased region" description="Low complexity" evidence="3">
    <location>
        <begin position="493"/>
        <end position="512"/>
    </location>
</feature>
<feature type="domain" description="PPE" evidence="4">
    <location>
        <begin position="147"/>
        <end position="272"/>
    </location>
</feature>
<dbReference type="Pfam" id="PF00934">
    <property type="entry name" value="PE"/>
    <property type="match status" value="1"/>
</dbReference>
<feature type="compositionally biased region" description="Basic and acidic residues" evidence="3">
    <location>
        <begin position="549"/>
        <end position="569"/>
    </location>
</feature>
<reference evidence="6 7" key="1">
    <citation type="submission" date="2017-03" db="EMBL/GenBank/DDBJ databases">
        <title>Genomic insights into Mycobacterium simiae human colonization.</title>
        <authorList>
            <person name="Steffani J.L."/>
            <person name="Brunck M.E."/>
            <person name="Cruz E."/>
            <person name="Montiel R."/>
            <person name="Barona F."/>
        </authorList>
    </citation>
    <scope>NUCLEOTIDE SEQUENCE [LARGE SCALE GENOMIC DNA]</scope>
    <source>
        <strain evidence="6 7">MsiGto</strain>
    </source>
</reference>
<evidence type="ECO:0000313" key="7">
    <source>
        <dbReference type="Proteomes" id="UP000193040"/>
    </source>
</evidence>
<feature type="compositionally biased region" description="Low complexity" evidence="3">
    <location>
        <begin position="462"/>
        <end position="475"/>
    </location>
</feature>
<gene>
    <name evidence="6" type="ORF">B5M45_30115</name>
</gene>
<feature type="compositionally biased region" description="Pro residues" evidence="3">
    <location>
        <begin position="292"/>
        <end position="303"/>
    </location>
</feature>
<feature type="coiled-coil region" evidence="2">
    <location>
        <begin position="157"/>
        <end position="184"/>
    </location>
</feature>
<sequence length="569" mass="55530">MADSVRVEPAALTGAAGQAGAVAHAAIPHADQVAPCASDHVSVAASSRFSAQVSLARRYTEIANSVARRYGVMLQSSAAAYGDQEAASAATLGSGGGGAIPIPTPVPAADVDAVAALLSGGGASVPAGEVPVAPRDIARLIETGRGGVGVAAWQAVERSLRTEAAALEQAAEQLGAAIAATEASWESGSAHAATARLRTLQGWYEGHSRYVGGLAQQASTHIGNFHRASTDIPTYRQVVEGERELDTAVRANIAAKGMRREAVVHAQVKVAGLYQASTAGFSSYTFAESVPGPGPGAPIPPPGTSAGSPDVQRANGPGGAPVTKPDPSPASAPREPVQQGPGPGESLLSGGPTWPPADVDPAAVGSPLLETVTGTGAGAVPQLLPGILGGVVGGLGGVMGGLAGSGAKALQGVQQAAAPMMSGLGQHPGGGSPSGGEPPPETPESLGEPAGADGGGGGGGETTPASDGGAMGAPAPLMAAPEAAAPAAAASAPVAPPATSAGPAPAVGAMGPMMPPMGGRGGASGGPQNKQLYPDRVLKVVTPPNSEPVKNRYEGRNKDNERGRDKPRG</sequence>
<organism evidence="6 7">
    <name type="scientific">Mycobacterium simiae</name>
    <name type="common">Mycobacterium habana</name>
    <dbReference type="NCBI Taxonomy" id="1784"/>
    <lineage>
        <taxon>Bacteria</taxon>
        <taxon>Bacillati</taxon>
        <taxon>Actinomycetota</taxon>
        <taxon>Actinomycetes</taxon>
        <taxon>Mycobacteriales</taxon>
        <taxon>Mycobacteriaceae</taxon>
        <taxon>Mycobacterium</taxon>
        <taxon>Mycobacterium simiae complex</taxon>
    </lineage>
</organism>
<feature type="region of interest" description="Disordered" evidence="3">
    <location>
        <begin position="292"/>
        <end position="362"/>
    </location>
</feature>
<protein>
    <submittedName>
        <fullName evidence="6">Uncharacterized protein</fullName>
    </submittedName>
</protein>
<dbReference type="InterPro" id="IPR000030">
    <property type="entry name" value="PPE_dom"/>
</dbReference>
<evidence type="ECO:0000259" key="4">
    <source>
        <dbReference type="Pfam" id="PF00823"/>
    </source>
</evidence>
<name>A0A1X0XIW4_MYCSI</name>
<dbReference type="Gene3D" id="1.20.1260.20">
    <property type="entry name" value="PPE superfamily"/>
    <property type="match status" value="1"/>
</dbReference>
<evidence type="ECO:0000259" key="5">
    <source>
        <dbReference type="Pfam" id="PF00934"/>
    </source>
</evidence>
<evidence type="ECO:0000256" key="1">
    <source>
        <dbReference type="ARBA" id="ARBA00010652"/>
    </source>
</evidence>
<dbReference type="AlphaFoldDB" id="A0A1X0XIW4"/>
<dbReference type="Pfam" id="PF00823">
    <property type="entry name" value="PPE"/>
    <property type="match status" value="1"/>
</dbReference>
<keyword evidence="2" id="KW-0175">Coiled coil</keyword>
<accession>A0A1X0XIW4</accession>
<feature type="region of interest" description="Disordered" evidence="3">
    <location>
        <begin position="493"/>
        <end position="569"/>
    </location>
</feature>
<dbReference type="SUPFAM" id="SSF140459">
    <property type="entry name" value="PE/PPE dimer-like"/>
    <property type="match status" value="1"/>
</dbReference>
<comment type="similarity">
    <text evidence="1">Belongs to the mycobacterial PPE family.</text>
</comment>
<feature type="domain" description="PE" evidence="5">
    <location>
        <begin position="10"/>
        <end position="87"/>
    </location>
</feature>
<comment type="caution">
    <text evidence="6">The sequence shown here is derived from an EMBL/GenBank/DDBJ whole genome shotgun (WGS) entry which is preliminary data.</text>
</comment>
<proteinExistence type="inferred from homology"/>
<keyword evidence="7" id="KW-1185">Reference proteome</keyword>
<dbReference type="EMBL" id="MZZM01000044">
    <property type="protein sequence ID" value="ORJ52777.1"/>
    <property type="molecule type" value="Genomic_DNA"/>
</dbReference>
<dbReference type="InterPro" id="IPR000084">
    <property type="entry name" value="PE-PGRS_N"/>
</dbReference>
<dbReference type="InterPro" id="IPR038332">
    <property type="entry name" value="PPE_sf"/>
</dbReference>
<dbReference type="Proteomes" id="UP000193040">
    <property type="component" value="Unassembled WGS sequence"/>
</dbReference>
<evidence type="ECO:0000256" key="2">
    <source>
        <dbReference type="SAM" id="Coils"/>
    </source>
</evidence>